<dbReference type="AlphaFoldDB" id="A0A0K9NPU8"/>
<evidence type="ECO:0000256" key="5">
    <source>
        <dbReference type="RuleBase" id="RU363114"/>
    </source>
</evidence>
<evidence type="ECO:0000256" key="3">
    <source>
        <dbReference type="ARBA" id="ARBA00005784"/>
    </source>
</evidence>
<comment type="caution">
    <text evidence="6">The sequence shown here is derived from an EMBL/GenBank/DDBJ whole genome shotgun (WGS) entry which is preliminary data.</text>
</comment>
<dbReference type="Proteomes" id="UP000036987">
    <property type="component" value="Unassembled WGS sequence"/>
</dbReference>
<accession>A0A0K9NPU8</accession>
<gene>
    <name evidence="6" type="ORF">ZOSMA_73G00030</name>
</gene>
<comment type="similarity">
    <text evidence="3 5">Belongs to the pectinacetylesterase family.</text>
</comment>
<proteinExistence type="inferred from homology"/>
<keyword evidence="5" id="KW-0961">Cell wall biogenesis/degradation</keyword>
<dbReference type="Pfam" id="PF03283">
    <property type="entry name" value="PAE"/>
    <property type="match status" value="1"/>
</dbReference>
<sequence>MVAEKLCLFLAIGVFLCLTQVESYRVDITYLTSAVAKGAVCMDGSPPAYHFSPGFGNGSSNWLLLFEGGGWCNNATTCLIKRDGRLGSSKAMVKYKSFSGILSNKASKNPDFYDWNKVRVRYCDGSSYTGDVEAVDPATKLHFRGNRIFHAMIQHFKTMGLSNAKNVLFAGCSAGGLGVILQCDNFRNLMPPTINVKCLADAGYFINAKTVAGTSQIEEIYADVVRTHNSAKVLPKYCTSKMSPGLCFFPENVVAGIKTPLFILNAAYDSWQIKNILAPGVADPHGKWRNCKKNIKNCSSAQIGVMQSFRQNFLHALSKAGRPLSRGMFINSCYAHCQAGVQSTWMDVGSPVLSGKTTIGKAVGDWYFDRDHFKAIDCPYPCDKSCHNREFD</sequence>
<keyword evidence="4 5" id="KW-0134">Cell wall</keyword>
<dbReference type="GO" id="GO:0071555">
    <property type="term" value="P:cell wall organization"/>
    <property type="evidence" value="ECO:0000318"/>
    <property type="project" value="GO_Central"/>
</dbReference>
<dbReference type="OrthoDB" id="2015280at2759"/>
<dbReference type="PANTHER" id="PTHR21562:SF51">
    <property type="entry name" value="PECTIN ACETYLESTERASE 11"/>
    <property type="match status" value="1"/>
</dbReference>
<feature type="signal peptide" evidence="5">
    <location>
        <begin position="1"/>
        <end position="23"/>
    </location>
</feature>
<keyword evidence="5" id="KW-0732">Signal</keyword>
<reference evidence="7" key="1">
    <citation type="journal article" date="2016" name="Nature">
        <title>The genome of the seagrass Zostera marina reveals angiosperm adaptation to the sea.</title>
        <authorList>
            <person name="Olsen J.L."/>
            <person name="Rouze P."/>
            <person name="Verhelst B."/>
            <person name="Lin Y.-C."/>
            <person name="Bayer T."/>
            <person name="Collen J."/>
            <person name="Dattolo E."/>
            <person name="De Paoli E."/>
            <person name="Dittami S."/>
            <person name="Maumus F."/>
            <person name="Michel G."/>
            <person name="Kersting A."/>
            <person name="Lauritano C."/>
            <person name="Lohaus R."/>
            <person name="Toepel M."/>
            <person name="Tonon T."/>
            <person name="Vanneste K."/>
            <person name="Amirebrahimi M."/>
            <person name="Brakel J."/>
            <person name="Bostroem C."/>
            <person name="Chovatia M."/>
            <person name="Grimwood J."/>
            <person name="Jenkins J.W."/>
            <person name="Jueterbock A."/>
            <person name="Mraz A."/>
            <person name="Stam W.T."/>
            <person name="Tice H."/>
            <person name="Bornberg-Bauer E."/>
            <person name="Green P.J."/>
            <person name="Pearson G.A."/>
            <person name="Procaccini G."/>
            <person name="Duarte C.M."/>
            <person name="Schmutz J."/>
            <person name="Reusch T.B.H."/>
            <person name="Van de Peer Y."/>
        </authorList>
    </citation>
    <scope>NUCLEOTIDE SEQUENCE [LARGE SCALE GENOMIC DNA]</scope>
    <source>
        <strain evidence="7">cv. Finnish</strain>
    </source>
</reference>
<dbReference type="InterPro" id="IPR004963">
    <property type="entry name" value="PAE/NOTUM"/>
</dbReference>
<evidence type="ECO:0000313" key="6">
    <source>
        <dbReference type="EMBL" id="KMZ58791.1"/>
    </source>
</evidence>
<evidence type="ECO:0000256" key="2">
    <source>
        <dbReference type="ARBA" id="ARBA00004191"/>
    </source>
</evidence>
<dbReference type="OMA" id="HSCKINI"/>
<dbReference type="EMBL" id="LFYR01001882">
    <property type="protein sequence ID" value="KMZ58791.1"/>
    <property type="molecule type" value="Genomic_DNA"/>
</dbReference>
<evidence type="ECO:0000256" key="4">
    <source>
        <dbReference type="ARBA" id="ARBA00022512"/>
    </source>
</evidence>
<dbReference type="GO" id="GO:0009505">
    <property type="term" value="C:plant-type cell wall"/>
    <property type="evidence" value="ECO:0000318"/>
    <property type="project" value="GO_Central"/>
</dbReference>
<dbReference type="PANTHER" id="PTHR21562">
    <property type="entry name" value="NOTUM-RELATED"/>
    <property type="match status" value="1"/>
</dbReference>
<evidence type="ECO:0000313" key="7">
    <source>
        <dbReference type="Proteomes" id="UP000036987"/>
    </source>
</evidence>
<dbReference type="STRING" id="29655.A0A0K9NPU8"/>
<feature type="chain" id="PRO_5008810024" description="Pectin acetylesterase" evidence="5">
    <location>
        <begin position="24"/>
        <end position="392"/>
    </location>
</feature>
<protein>
    <recommendedName>
        <fullName evidence="5">Pectin acetylesterase</fullName>
        <ecNumber evidence="5">3.1.1.-</ecNumber>
    </recommendedName>
</protein>
<evidence type="ECO:0000256" key="1">
    <source>
        <dbReference type="ARBA" id="ARBA00003534"/>
    </source>
</evidence>
<comment type="subcellular location">
    <subcellularLocation>
        <location evidence="2 5">Secreted</location>
        <location evidence="2 5">Cell wall</location>
    </subcellularLocation>
</comment>
<keyword evidence="5" id="KW-0378">Hydrolase</keyword>
<name>A0A0K9NPU8_ZOSMR</name>
<keyword evidence="7" id="KW-1185">Reference proteome</keyword>
<dbReference type="GO" id="GO:0052793">
    <property type="term" value="F:pectin acetylesterase activity"/>
    <property type="evidence" value="ECO:0000318"/>
    <property type="project" value="GO_Central"/>
</dbReference>
<organism evidence="6 7">
    <name type="scientific">Zostera marina</name>
    <name type="common">Eelgrass</name>
    <dbReference type="NCBI Taxonomy" id="29655"/>
    <lineage>
        <taxon>Eukaryota</taxon>
        <taxon>Viridiplantae</taxon>
        <taxon>Streptophyta</taxon>
        <taxon>Embryophyta</taxon>
        <taxon>Tracheophyta</taxon>
        <taxon>Spermatophyta</taxon>
        <taxon>Magnoliopsida</taxon>
        <taxon>Liliopsida</taxon>
        <taxon>Zosteraceae</taxon>
        <taxon>Zostera</taxon>
    </lineage>
</organism>
<keyword evidence="5" id="KW-0964">Secreted</keyword>
<comment type="function">
    <text evidence="1 5">Hydrolyzes acetyl esters in homogalacturonan regions of pectin. In type I primary cell wall, galacturonic acid residues of pectin can be acetylated at the O-2 and O-3 positions. Decreasing the degree of acetylation of pectin gels in vitro alters their physical properties.</text>
</comment>
<dbReference type="EC" id="3.1.1.-" evidence="5"/>